<dbReference type="FunFam" id="3.30.470.20:FF:000026">
    <property type="entry name" value="Carbamoyl-phosphate synthase large chain"/>
    <property type="match status" value="2"/>
</dbReference>
<evidence type="ECO:0000256" key="13">
    <source>
        <dbReference type="PROSITE-ProRule" id="PRU00409"/>
    </source>
</evidence>
<dbReference type="Pfam" id="PF25596">
    <property type="entry name" value="CPSase_L_D1"/>
    <property type="match status" value="2"/>
</dbReference>
<dbReference type="GO" id="GO:0004087">
    <property type="term" value="F:carbamoyl-phosphate synthase (ammonia) activity"/>
    <property type="evidence" value="ECO:0007669"/>
    <property type="project" value="UniProtKB-EC"/>
</dbReference>
<dbReference type="InterPro" id="IPR005479">
    <property type="entry name" value="CPAse_ATP-bd"/>
</dbReference>
<dbReference type="PANTHER" id="PTHR11405:SF53">
    <property type="entry name" value="CARBAMOYL-PHOSPHATE SYNTHASE [AMMONIA], MITOCHONDRIAL"/>
    <property type="match status" value="1"/>
</dbReference>
<dbReference type="eggNOG" id="COG0458">
    <property type="taxonomic scope" value="Bacteria"/>
</dbReference>
<dbReference type="Pfam" id="PF02786">
    <property type="entry name" value="CPSase_L_D2"/>
    <property type="match status" value="2"/>
</dbReference>
<dbReference type="PROSITE" id="PS00866">
    <property type="entry name" value="CPSASE_1"/>
    <property type="match status" value="1"/>
</dbReference>
<evidence type="ECO:0000256" key="10">
    <source>
        <dbReference type="ARBA" id="ARBA00023211"/>
    </source>
</evidence>
<keyword evidence="17" id="KW-1185">Reference proteome</keyword>
<comment type="catalytic activity">
    <reaction evidence="11">
        <text>hydrogencarbonate + NH4(+) + 2 ATP = carbamoyl phosphate + 2 ADP + phosphate + 2 H(+)</text>
        <dbReference type="Rhea" id="RHEA:18029"/>
        <dbReference type="ChEBI" id="CHEBI:15378"/>
        <dbReference type="ChEBI" id="CHEBI:17544"/>
        <dbReference type="ChEBI" id="CHEBI:28938"/>
        <dbReference type="ChEBI" id="CHEBI:30616"/>
        <dbReference type="ChEBI" id="CHEBI:43474"/>
        <dbReference type="ChEBI" id="CHEBI:58228"/>
        <dbReference type="ChEBI" id="CHEBI:456216"/>
        <dbReference type="EC" id="6.3.4.16"/>
    </reaction>
</comment>
<evidence type="ECO:0000256" key="7">
    <source>
        <dbReference type="ARBA" id="ARBA00022737"/>
    </source>
</evidence>
<dbReference type="Proteomes" id="UP000027665">
    <property type="component" value="Unassembled WGS sequence"/>
</dbReference>
<feature type="domain" description="ATP-grasp" evidence="14">
    <location>
        <begin position="670"/>
        <end position="860"/>
    </location>
</feature>
<comment type="catalytic activity">
    <reaction evidence="12">
        <text>hydrogencarbonate + L-glutamine + 2 ATP + H2O = carbamoyl phosphate + L-glutamate + 2 ADP + phosphate + 2 H(+)</text>
        <dbReference type="Rhea" id="RHEA:18633"/>
        <dbReference type="ChEBI" id="CHEBI:15377"/>
        <dbReference type="ChEBI" id="CHEBI:15378"/>
        <dbReference type="ChEBI" id="CHEBI:17544"/>
        <dbReference type="ChEBI" id="CHEBI:29985"/>
        <dbReference type="ChEBI" id="CHEBI:30616"/>
        <dbReference type="ChEBI" id="CHEBI:43474"/>
        <dbReference type="ChEBI" id="CHEBI:58228"/>
        <dbReference type="ChEBI" id="CHEBI:58359"/>
        <dbReference type="ChEBI" id="CHEBI:456216"/>
        <dbReference type="EC" id="6.3.5.5"/>
    </reaction>
</comment>
<dbReference type="PATRIC" id="fig|2754.20.peg.132"/>
<evidence type="ECO:0000256" key="2">
    <source>
        <dbReference type="ARBA" id="ARBA00009799"/>
    </source>
</evidence>
<dbReference type="Gene3D" id="3.40.50.20">
    <property type="match status" value="2"/>
</dbReference>
<keyword evidence="7" id="KW-0677">Repeat</keyword>
<dbReference type="InterPro" id="IPR036897">
    <property type="entry name" value="CarbamoylP_synth_lsu_oligo_sf"/>
</dbReference>
<dbReference type="GeneID" id="90983609"/>
<dbReference type="GO" id="GO:0006541">
    <property type="term" value="P:glutamine metabolic process"/>
    <property type="evidence" value="ECO:0007669"/>
    <property type="project" value="TreeGrafter"/>
</dbReference>
<dbReference type="SUPFAM" id="SSF52440">
    <property type="entry name" value="PreATP-grasp domain"/>
    <property type="match status" value="2"/>
</dbReference>
<evidence type="ECO:0000256" key="1">
    <source>
        <dbReference type="ARBA" id="ARBA00005077"/>
    </source>
</evidence>
<keyword evidence="10" id="KW-0464">Manganese</keyword>
<evidence type="ECO:0000256" key="8">
    <source>
        <dbReference type="ARBA" id="ARBA00022741"/>
    </source>
</evidence>
<dbReference type="SUPFAM" id="SSF48108">
    <property type="entry name" value="Carbamoyl phosphate synthetase, large subunit connection domain"/>
    <property type="match status" value="1"/>
</dbReference>
<dbReference type="InterPro" id="IPR005480">
    <property type="entry name" value="CPSase_lsu_oligo"/>
</dbReference>
<protein>
    <submittedName>
        <fullName evidence="16">Carbamoyl-phosphate synthase large subunit</fullName>
    </submittedName>
</protein>
<dbReference type="STRING" id="2754.EH55_04750"/>
<dbReference type="InterPro" id="IPR058047">
    <property type="entry name" value="CPSase_preATP-grasp"/>
</dbReference>
<dbReference type="InterPro" id="IPR005483">
    <property type="entry name" value="CPSase_dom"/>
</dbReference>
<comment type="caution">
    <text evidence="16">The sequence shown here is derived from an EMBL/GenBank/DDBJ whole genome shotgun (WGS) entry which is preliminary data.</text>
</comment>
<dbReference type="GO" id="GO:0046872">
    <property type="term" value="F:metal ion binding"/>
    <property type="evidence" value="ECO:0007669"/>
    <property type="project" value="UniProtKB-KW"/>
</dbReference>
<dbReference type="SMART" id="SM00851">
    <property type="entry name" value="MGS"/>
    <property type="match status" value="1"/>
</dbReference>
<dbReference type="GO" id="GO:0004088">
    <property type="term" value="F:carbamoyl-phosphate synthase (glutamine-hydrolyzing) activity"/>
    <property type="evidence" value="ECO:0007669"/>
    <property type="project" value="UniProtKB-EC"/>
</dbReference>
<dbReference type="OrthoDB" id="9804197at2"/>
<dbReference type="Gene3D" id="3.30.1490.20">
    <property type="entry name" value="ATP-grasp fold, A domain"/>
    <property type="match status" value="1"/>
</dbReference>
<accession>A0A073IRW5</accession>
<dbReference type="PROSITE" id="PS50975">
    <property type="entry name" value="ATP_GRASP"/>
    <property type="match status" value="2"/>
</dbReference>
<evidence type="ECO:0000256" key="12">
    <source>
        <dbReference type="ARBA" id="ARBA00048816"/>
    </source>
</evidence>
<dbReference type="NCBIfam" id="NF009455">
    <property type="entry name" value="PRK12815.1"/>
    <property type="match status" value="1"/>
</dbReference>
<dbReference type="EMBL" id="JMKI01000031">
    <property type="protein sequence ID" value="KEJ92315.1"/>
    <property type="molecule type" value="Genomic_DNA"/>
</dbReference>
<dbReference type="SUPFAM" id="SSF52335">
    <property type="entry name" value="Methylglyoxal synthase-like"/>
    <property type="match status" value="1"/>
</dbReference>
<dbReference type="NCBIfam" id="TIGR01369">
    <property type="entry name" value="CPSaseII_lrg"/>
    <property type="match status" value="1"/>
</dbReference>
<dbReference type="RefSeq" id="WP_037976271.1">
    <property type="nucleotide sequence ID" value="NZ_JMKI01000031.1"/>
</dbReference>
<dbReference type="InterPro" id="IPR011761">
    <property type="entry name" value="ATP-grasp"/>
</dbReference>
<dbReference type="Gene3D" id="3.30.470.20">
    <property type="entry name" value="ATP-grasp fold, B domain"/>
    <property type="match status" value="2"/>
</dbReference>
<evidence type="ECO:0000256" key="3">
    <source>
        <dbReference type="ARBA" id="ARBA00022571"/>
    </source>
</evidence>
<comment type="pathway">
    <text evidence="1">Amino-acid biosynthesis; L-arginine biosynthesis; carbamoyl phosphate from bicarbonate: step 1/1.</text>
</comment>
<dbReference type="GO" id="GO:0005737">
    <property type="term" value="C:cytoplasm"/>
    <property type="evidence" value="ECO:0007669"/>
    <property type="project" value="TreeGrafter"/>
</dbReference>
<dbReference type="FunFam" id="3.40.50.20:FF:000001">
    <property type="entry name" value="Carbamoyl-phosphate synthase large chain"/>
    <property type="match status" value="2"/>
</dbReference>
<evidence type="ECO:0000256" key="11">
    <source>
        <dbReference type="ARBA" id="ARBA00047359"/>
    </source>
</evidence>
<dbReference type="PANTHER" id="PTHR11405">
    <property type="entry name" value="CARBAMOYLTRANSFERASE FAMILY MEMBER"/>
    <property type="match status" value="1"/>
</dbReference>
<evidence type="ECO:0000256" key="6">
    <source>
        <dbReference type="ARBA" id="ARBA00022723"/>
    </source>
</evidence>
<dbReference type="InterPro" id="IPR016185">
    <property type="entry name" value="PreATP-grasp_dom_sf"/>
</dbReference>
<keyword evidence="5" id="KW-0028">Amino-acid biosynthesis</keyword>
<dbReference type="SMART" id="SM01096">
    <property type="entry name" value="CPSase_L_D3"/>
    <property type="match status" value="1"/>
</dbReference>
<name>A0A073IRW5_9BACT</name>
<dbReference type="PROSITE" id="PS00867">
    <property type="entry name" value="CPSASE_2"/>
    <property type="match status" value="2"/>
</dbReference>
<evidence type="ECO:0000259" key="15">
    <source>
        <dbReference type="PROSITE" id="PS51855"/>
    </source>
</evidence>
<dbReference type="AlphaFoldDB" id="A0A073IRW5"/>
<gene>
    <name evidence="16" type="ORF">EH55_04750</name>
</gene>
<evidence type="ECO:0000313" key="16">
    <source>
        <dbReference type="EMBL" id="KEJ92315.1"/>
    </source>
</evidence>
<dbReference type="Pfam" id="PF02787">
    <property type="entry name" value="CPSase_L_D3"/>
    <property type="match status" value="1"/>
</dbReference>
<evidence type="ECO:0000313" key="17">
    <source>
        <dbReference type="Proteomes" id="UP000027665"/>
    </source>
</evidence>
<dbReference type="PROSITE" id="PS51855">
    <property type="entry name" value="MGS"/>
    <property type="match status" value="1"/>
</dbReference>
<evidence type="ECO:0000256" key="9">
    <source>
        <dbReference type="ARBA" id="ARBA00022840"/>
    </source>
</evidence>
<dbReference type="InterPro" id="IPR036914">
    <property type="entry name" value="MGS-like_dom_sf"/>
</dbReference>
<sequence>MRDAAIKTVLVLGSGPIKIGQAAEFDYAGTQACRALKEEGCRVILLNSNPATIQTDDSVADRVYIRPLLPQVVEEILSEHRPDGVVATLGGQTGLNLCMECERQGMWRRHKCRVLGTQPAAIERAEAREPFRRAMLGAGQPIIASRGISSVAEAQEFALLNPLPLILRPDFTLGGSGNSVVRNIESLVVQTEDALAASPAGRALIERYLEGWHEIEVEVVRDGEGNALAVCGMENIDPMGVHTGDSVVVSPTLTLTDKEWQTLRSAALKIVDVLDIRGACNVQFALAADGSEYDVIEVNPRASRSSALASKATGYPIARMAAKIALGLNLTEMPNPVTGAGSALSEPALDYVAVKVPSWPFDSFPQADPSLGPRMKATGEVLAIGANFAQGIMKAYRSLSRGHALPERAMRSWETRRLWEQVNAPTDLRLEAITELLRRSSSTVEEIARKTNIRRYFIEQLNAIQLAEKYLEEDGAVNGNVASAAKKGFTVSQIARAADISREEALRIIEEEKCTTGYREVDGCAGEFPSGSGYYYGAAGTGDDPHEHKGGGIAVIGSGAIRIAQGVEFDYCCVKAVEALRRRGIRAIMINVNPETVSTDHDISDALYLEPLTADDVTPVLEREEARGVFACFGGQTSLRLGLDLSERGVKLFGPDAEVIEAAEDRGKFSRLLAKMGLPEPEGVDVASIEEARAVGRRLGYPLMVRPSFVIGGVAMKAVYNEEALAAVLCEAFDAVPGQKVMLDRFIAGREFECDAVCDGEDVLIPGIFEHIDPSGIHSGDSIAVFPSFSLTQEQRNGVLDFVKAISKELDVRGLLNVQFVLSGGAFWIIEANPRASRTVPIASKISKLPVVDMAVGVALGERLRDMPYGVGLYGGVRQFGVKVPVFSNDKLPGLDPKLGPRMMSTGESLGIAENLADAIMDGLKGSGWTPPAAGRLLMSVADSEKADAMPVASQYKMLGWEIDATEGTAAYLKKWGVEVDPVGRGELVKQLRAGRWDLVLNIPGGSERHITDGSAIRKHACAVGIPCLHSIAAAWAVAAGLGKEERQL</sequence>
<dbReference type="NCBIfam" id="NF003671">
    <property type="entry name" value="PRK05294.1"/>
    <property type="match status" value="1"/>
</dbReference>
<keyword evidence="4" id="KW-0436">Ligase</keyword>
<dbReference type="GO" id="GO:0005524">
    <property type="term" value="F:ATP binding"/>
    <property type="evidence" value="ECO:0007669"/>
    <property type="project" value="UniProtKB-UniRule"/>
</dbReference>
<dbReference type="Gene3D" id="3.40.50.1380">
    <property type="entry name" value="Methylglyoxal synthase-like domain"/>
    <property type="match status" value="1"/>
</dbReference>
<keyword evidence="6" id="KW-0479">Metal-binding</keyword>
<keyword evidence="3" id="KW-0055">Arginine biosynthesis</keyword>
<dbReference type="InterPro" id="IPR011607">
    <property type="entry name" value="MGS-like_dom"/>
</dbReference>
<evidence type="ECO:0000256" key="5">
    <source>
        <dbReference type="ARBA" id="ARBA00022605"/>
    </source>
</evidence>
<evidence type="ECO:0000259" key="14">
    <source>
        <dbReference type="PROSITE" id="PS50975"/>
    </source>
</evidence>
<reference evidence="16 17" key="1">
    <citation type="submission" date="2014-04" db="EMBL/GenBank/DDBJ databases">
        <title>Draft Genome Sequence of Synergistes jonesii.</title>
        <authorList>
            <person name="Coil D.A."/>
            <person name="Eisen J.A."/>
            <person name="Holland-Moritz H.E."/>
        </authorList>
    </citation>
    <scope>NUCLEOTIDE SEQUENCE [LARGE SCALE GENOMIC DNA]</scope>
    <source>
        <strain evidence="16 17">78-1</strain>
    </source>
</reference>
<dbReference type="Pfam" id="PF02142">
    <property type="entry name" value="MGS"/>
    <property type="match status" value="1"/>
</dbReference>
<dbReference type="InterPro" id="IPR006275">
    <property type="entry name" value="CPSase_lsu"/>
</dbReference>
<dbReference type="GO" id="GO:0006526">
    <property type="term" value="P:L-arginine biosynthetic process"/>
    <property type="evidence" value="ECO:0007669"/>
    <property type="project" value="UniProtKB-KW"/>
</dbReference>
<dbReference type="InterPro" id="IPR013815">
    <property type="entry name" value="ATP_grasp_subdomain_1"/>
</dbReference>
<keyword evidence="8 13" id="KW-0547">Nucleotide-binding</keyword>
<proteinExistence type="inferred from homology"/>
<evidence type="ECO:0000256" key="4">
    <source>
        <dbReference type="ARBA" id="ARBA00022598"/>
    </source>
</evidence>
<dbReference type="SUPFAM" id="SSF56059">
    <property type="entry name" value="Glutathione synthetase ATP-binding domain-like"/>
    <property type="match status" value="2"/>
</dbReference>
<dbReference type="PRINTS" id="PR00098">
    <property type="entry name" value="CPSASE"/>
</dbReference>
<organism evidence="16 17">
    <name type="scientific">Synergistes jonesii</name>
    <dbReference type="NCBI Taxonomy" id="2754"/>
    <lineage>
        <taxon>Bacteria</taxon>
        <taxon>Thermotogati</taxon>
        <taxon>Synergistota</taxon>
        <taxon>Synergistia</taxon>
        <taxon>Synergistales</taxon>
        <taxon>Synergistaceae</taxon>
        <taxon>Synergistes</taxon>
    </lineage>
</organism>
<feature type="domain" description="MGS-like" evidence="15">
    <location>
        <begin position="929"/>
        <end position="1049"/>
    </location>
</feature>
<keyword evidence="9 13" id="KW-0067">ATP-binding</keyword>
<comment type="similarity">
    <text evidence="2">Belongs to the CarB family.</text>
</comment>
<feature type="domain" description="ATP-grasp" evidence="14">
    <location>
        <begin position="132"/>
        <end position="326"/>
    </location>
</feature>
<dbReference type="Gene3D" id="1.10.1030.10">
    <property type="entry name" value="Carbamoyl-phosphate synthetase, large subunit oligomerisation domain"/>
    <property type="match status" value="1"/>
</dbReference>